<evidence type="ECO:0000256" key="5">
    <source>
        <dbReference type="ARBA" id="ARBA00022777"/>
    </source>
</evidence>
<dbReference type="NCBIfam" id="TIGR01311">
    <property type="entry name" value="glycerol_kin"/>
    <property type="match status" value="1"/>
</dbReference>
<feature type="domain" description="Carbohydrate kinase FGGY N-terminal" evidence="11">
    <location>
        <begin position="8"/>
        <end position="253"/>
    </location>
</feature>
<evidence type="ECO:0000256" key="9">
    <source>
        <dbReference type="HAMAP-Rule" id="MF_00186"/>
    </source>
</evidence>
<dbReference type="EMBL" id="FNVG01000008">
    <property type="protein sequence ID" value="SEG16136.1"/>
    <property type="molecule type" value="Genomic_DNA"/>
</dbReference>
<dbReference type="RefSeq" id="WP_103880160.1">
    <property type="nucleotide sequence ID" value="NZ_FNVG01000008.1"/>
</dbReference>
<keyword evidence="14" id="KW-1185">Reference proteome</keyword>
<evidence type="ECO:0000259" key="12">
    <source>
        <dbReference type="Pfam" id="PF02782"/>
    </source>
</evidence>
<dbReference type="Pfam" id="PF00370">
    <property type="entry name" value="FGGY_N"/>
    <property type="match status" value="1"/>
</dbReference>
<dbReference type="UniPathway" id="UPA00618">
    <property type="reaction ID" value="UER00672"/>
</dbReference>
<comment type="function">
    <text evidence="9">Key enzyme in the regulation of glycerol uptake and metabolism. Catalyzes the phosphorylation of glycerol to yield sn-glycerol 3-phosphate.</text>
</comment>
<evidence type="ECO:0000256" key="2">
    <source>
        <dbReference type="ARBA" id="ARBA00009156"/>
    </source>
</evidence>
<feature type="binding site" evidence="9">
    <location>
        <position position="246"/>
    </location>
    <ligand>
        <name>sn-glycerol 3-phosphate</name>
        <dbReference type="ChEBI" id="CHEBI:57597"/>
    </ligand>
</feature>
<dbReference type="HAMAP" id="MF_00186">
    <property type="entry name" value="Glycerol_kin"/>
    <property type="match status" value="1"/>
</dbReference>
<dbReference type="AlphaFoldDB" id="A0A1H5XXX4"/>
<evidence type="ECO:0000313" key="14">
    <source>
        <dbReference type="Proteomes" id="UP000236721"/>
    </source>
</evidence>
<evidence type="ECO:0000256" key="10">
    <source>
        <dbReference type="RuleBase" id="RU003733"/>
    </source>
</evidence>
<dbReference type="InterPro" id="IPR005999">
    <property type="entry name" value="Glycerol_kin"/>
</dbReference>
<feature type="binding site" evidence="9">
    <location>
        <position position="311"/>
    </location>
    <ligand>
        <name>ADP</name>
        <dbReference type="ChEBI" id="CHEBI:456216"/>
    </ligand>
</feature>
<dbReference type="NCBIfam" id="NF000756">
    <property type="entry name" value="PRK00047.1"/>
    <property type="match status" value="1"/>
</dbReference>
<dbReference type="FunFam" id="3.30.420.40:FF:000007">
    <property type="entry name" value="Glycerol kinase"/>
    <property type="match status" value="1"/>
</dbReference>
<feature type="binding site" evidence="9">
    <location>
        <position position="85"/>
    </location>
    <ligand>
        <name>sn-glycerol 3-phosphate</name>
        <dbReference type="ChEBI" id="CHEBI:57597"/>
    </ligand>
</feature>
<dbReference type="CDD" id="cd07786">
    <property type="entry name" value="FGGY_EcGK_like"/>
    <property type="match status" value="1"/>
</dbReference>
<evidence type="ECO:0000256" key="1">
    <source>
        <dbReference type="ARBA" id="ARBA00005190"/>
    </source>
</evidence>
<dbReference type="PANTHER" id="PTHR10196">
    <property type="entry name" value="SUGAR KINASE"/>
    <property type="match status" value="1"/>
</dbReference>
<evidence type="ECO:0000256" key="6">
    <source>
        <dbReference type="ARBA" id="ARBA00022798"/>
    </source>
</evidence>
<feature type="binding site" evidence="9">
    <location>
        <position position="268"/>
    </location>
    <ligand>
        <name>ATP</name>
        <dbReference type="ChEBI" id="CHEBI:30616"/>
    </ligand>
</feature>
<comment type="activity regulation">
    <text evidence="9">Inhibited by fructose 1,6-bisphosphate (FBP).</text>
</comment>
<dbReference type="GO" id="GO:0006072">
    <property type="term" value="P:glycerol-3-phosphate metabolic process"/>
    <property type="evidence" value="ECO:0007669"/>
    <property type="project" value="InterPro"/>
</dbReference>
<feature type="binding site" evidence="9">
    <location>
        <position position="15"/>
    </location>
    <ligand>
        <name>sn-glycerol 3-phosphate</name>
        <dbReference type="ChEBI" id="CHEBI:57597"/>
    </ligand>
</feature>
<name>A0A1H5XXX4_9VIBR</name>
<feature type="binding site" evidence="9">
    <location>
        <position position="268"/>
    </location>
    <ligand>
        <name>ADP</name>
        <dbReference type="ChEBI" id="CHEBI:456216"/>
    </ligand>
</feature>
<feature type="binding site" evidence="9">
    <location>
        <position position="246"/>
    </location>
    <ligand>
        <name>glycerol</name>
        <dbReference type="ChEBI" id="CHEBI:17754"/>
    </ligand>
</feature>
<feature type="domain" description="Carbohydrate kinase FGGY C-terminal" evidence="12">
    <location>
        <begin position="263"/>
        <end position="451"/>
    </location>
</feature>
<proteinExistence type="inferred from homology"/>
<dbReference type="PIRSF" id="PIRSF000538">
    <property type="entry name" value="GlpK"/>
    <property type="match status" value="1"/>
</dbReference>
<feature type="binding site" evidence="9">
    <location>
        <position position="86"/>
    </location>
    <ligand>
        <name>sn-glycerol 3-phosphate</name>
        <dbReference type="ChEBI" id="CHEBI:57597"/>
    </ligand>
</feature>
<dbReference type="InterPro" id="IPR018483">
    <property type="entry name" value="Carb_kinase_FGGY_CS"/>
</dbReference>
<dbReference type="PROSITE" id="PS00445">
    <property type="entry name" value="FGGY_KINASES_2"/>
    <property type="match status" value="1"/>
</dbReference>
<evidence type="ECO:0000256" key="3">
    <source>
        <dbReference type="ARBA" id="ARBA00022679"/>
    </source>
</evidence>
<feature type="binding site" evidence="9">
    <location>
        <position position="15"/>
    </location>
    <ligand>
        <name>ADP</name>
        <dbReference type="ChEBI" id="CHEBI:456216"/>
    </ligand>
</feature>
<dbReference type="GO" id="GO:0004370">
    <property type="term" value="F:glycerol kinase activity"/>
    <property type="evidence" value="ECO:0007669"/>
    <property type="project" value="UniProtKB-UniRule"/>
</dbReference>
<feature type="binding site" evidence="9">
    <location>
        <position position="412"/>
    </location>
    <ligand>
        <name>ATP</name>
        <dbReference type="ChEBI" id="CHEBI:30616"/>
    </ligand>
</feature>
<evidence type="ECO:0000256" key="4">
    <source>
        <dbReference type="ARBA" id="ARBA00022741"/>
    </source>
</evidence>
<feature type="binding site" evidence="9">
    <location>
        <position position="412"/>
    </location>
    <ligand>
        <name>ADP</name>
        <dbReference type="ChEBI" id="CHEBI:456216"/>
    </ligand>
</feature>
<dbReference type="PROSITE" id="PS00933">
    <property type="entry name" value="FGGY_KINASES_1"/>
    <property type="match status" value="1"/>
</dbReference>
<organism evidence="13 14">
    <name type="scientific">Vibrio hangzhouensis</name>
    <dbReference type="NCBI Taxonomy" id="462991"/>
    <lineage>
        <taxon>Bacteria</taxon>
        <taxon>Pseudomonadati</taxon>
        <taxon>Pseudomonadota</taxon>
        <taxon>Gammaproteobacteria</taxon>
        <taxon>Vibrionales</taxon>
        <taxon>Vibrionaceae</taxon>
        <taxon>Vibrio</taxon>
    </lineage>
</organism>
<dbReference type="Gene3D" id="3.30.420.40">
    <property type="match status" value="2"/>
</dbReference>
<evidence type="ECO:0000259" key="11">
    <source>
        <dbReference type="Pfam" id="PF00370"/>
    </source>
</evidence>
<gene>
    <name evidence="9" type="primary">glpK</name>
    <name evidence="13" type="ORF">SAMN04488244_10819</name>
</gene>
<keyword evidence="6 9" id="KW-0319">Glycerol metabolism</keyword>
<keyword evidence="3 9" id="KW-0808">Transferase</keyword>
<feature type="binding site" evidence="9">
    <location>
        <position position="85"/>
    </location>
    <ligand>
        <name>glycerol</name>
        <dbReference type="ChEBI" id="CHEBI:17754"/>
    </ligand>
</feature>
<comment type="similarity">
    <text evidence="2 9 10">Belongs to the FGGY kinase family.</text>
</comment>
<keyword evidence="5 9" id="KW-0418">Kinase</keyword>
<feature type="binding site" evidence="9">
    <location>
        <position position="137"/>
    </location>
    <ligand>
        <name>sn-glycerol 3-phosphate</name>
        <dbReference type="ChEBI" id="CHEBI:57597"/>
    </ligand>
</feature>
<accession>A0A1H5XXX4</accession>
<keyword evidence="7 9" id="KW-0067">ATP-binding</keyword>
<dbReference type="InterPro" id="IPR043129">
    <property type="entry name" value="ATPase_NBD"/>
</dbReference>
<dbReference type="InterPro" id="IPR018484">
    <property type="entry name" value="FGGY_N"/>
</dbReference>
<evidence type="ECO:0000256" key="8">
    <source>
        <dbReference type="ARBA" id="ARBA00052101"/>
    </source>
</evidence>
<comment type="catalytic activity">
    <reaction evidence="8 9">
        <text>glycerol + ATP = sn-glycerol 3-phosphate + ADP + H(+)</text>
        <dbReference type="Rhea" id="RHEA:21644"/>
        <dbReference type="ChEBI" id="CHEBI:15378"/>
        <dbReference type="ChEBI" id="CHEBI:17754"/>
        <dbReference type="ChEBI" id="CHEBI:30616"/>
        <dbReference type="ChEBI" id="CHEBI:57597"/>
        <dbReference type="ChEBI" id="CHEBI:456216"/>
        <dbReference type="EC" id="2.7.1.30"/>
    </reaction>
</comment>
<feature type="binding site" evidence="9">
    <location>
        <position position="416"/>
    </location>
    <ligand>
        <name>ADP</name>
        <dbReference type="ChEBI" id="CHEBI:456216"/>
    </ligand>
</feature>
<feature type="binding site" evidence="9">
    <location>
        <position position="315"/>
    </location>
    <ligand>
        <name>ATP</name>
        <dbReference type="ChEBI" id="CHEBI:30616"/>
    </ligand>
</feature>
<dbReference type="OrthoDB" id="9805576at2"/>
<dbReference type="EC" id="2.7.1.30" evidence="9"/>
<evidence type="ECO:0000256" key="7">
    <source>
        <dbReference type="ARBA" id="ARBA00022840"/>
    </source>
</evidence>
<sequence length="497" mass="54939">MESKKKVVVALDQGTTSSRAILFDHDANTVSSAQREFTQIYPKPGWVEHDPMEIWATQRSSLTEVLAQSDIANEEVAAIGITNQRETTIVWEKETGHPVYNAIVWQCRRTADFCEQLKADGHEAYIRDTTGLVVDAYFSGSKIAWILDHVEGARERAEKGELLFGTVDTWLIWKLTHGKSHVTDVSNASRTMLFNIHTLDWDDKLLEIFNIPRSMLPEVKSSSEVYGYAHIGGGSADIPISGIAGDQQAALFGQQCFKKGMVKNTYGTGCFLLMNTGDKPIASKHGLLTTVGYKVGEQVTYALEGSVFMGGATIQWLRDELGLIRDAQDTEYFAEKVDDCNGVYLVPAFVGLGAPYWDPHARGTLTGLTRGTNRNHIIRAALESIAYQSRDVLLAMEEDSGIKLSQIRVDGGAVANDFLMQFQADIMGSKVVRPVVRESTALGAAMLAGLAVGFWNSQEELADKKEIERTFSPELERTEREALYGGWLEAIGRTKTR</sequence>
<feature type="binding site" evidence="9">
    <location>
        <position position="19"/>
    </location>
    <ligand>
        <name>ADP</name>
        <dbReference type="ChEBI" id="CHEBI:456216"/>
    </ligand>
</feature>
<dbReference type="GO" id="GO:0019563">
    <property type="term" value="P:glycerol catabolic process"/>
    <property type="evidence" value="ECO:0007669"/>
    <property type="project" value="UniProtKB-UniRule"/>
</dbReference>
<dbReference type="Pfam" id="PF02782">
    <property type="entry name" value="FGGY_C"/>
    <property type="match status" value="1"/>
</dbReference>
<feature type="binding site" evidence="9">
    <location>
        <position position="137"/>
    </location>
    <ligand>
        <name>glycerol</name>
        <dbReference type="ChEBI" id="CHEBI:17754"/>
    </ligand>
</feature>
<feature type="binding site" evidence="9">
    <location>
        <position position="247"/>
    </location>
    <ligand>
        <name>glycerol</name>
        <dbReference type="ChEBI" id="CHEBI:17754"/>
    </ligand>
</feature>
<dbReference type="Proteomes" id="UP000236721">
    <property type="component" value="Unassembled WGS sequence"/>
</dbReference>
<dbReference type="GO" id="GO:0005524">
    <property type="term" value="F:ATP binding"/>
    <property type="evidence" value="ECO:0007669"/>
    <property type="project" value="UniProtKB-UniRule"/>
</dbReference>
<protein>
    <recommendedName>
        <fullName evidence="9">Glycerol kinase</fullName>
        <ecNumber evidence="9">2.7.1.30</ecNumber>
    </recommendedName>
    <alternativeName>
        <fullName evidence="9">ATP:glycerol 3-phosphotransferase</fullName>
    </alternativeName>
    <alternativeName>
        <fullName evidence="9">Glycerokinase</fullName>
        <shortName evidence="9">GK</shortName>
    </alternativeName>
</protein>
<dbReference type="PANTHER" id="PTHR10196:SF69">
    <property type="entry name" value="GLYCEROL KINASE"/>
    <property type="match status" value="1"/>
</dbReference>
<feature type="binding site" evidence="9">
    <location>
        <position position="86"/>
    </location>
    <ligand>
        <name>glycerol</name>
        <dbReference type="ChEBI" id="CHEBI:17754"/>
    </ligand>
</feature>
<feature type="binding site" evidence="9">
    <location>
        <position position="17"/>
    </location>
    <ligand>
        <name>ATP</name>
        <dbReference type="ChEBI" id="CHEBI:30616"/>
    </ligand>
</feature>
<dbReference type="FunFam" id="3.30.420.40:FF:000008">
    <property type="entry name" value="Glycerol kinase"/>
    <property type="match status" value="1"/>
</dbReference>
<reference evidence="14" key="1">
    <citation type="submission" date="2016-10" db="EMBL/GenBank/DDBJ databases">
        <authorList>
            <person name="Varghese N."/>
            <person name="Submissions S."/>
        </authorList>
    </citation>
    <scope>NUCLEOTIDE SEQUENCE [LARGE SCALE GENOMIC DNA]</scope>
    <source>
        <strain evidence="14">CGMCC 1.7062</strain>
    </source>
</reference>
<feature type="binding site" evidence="9">
    <location>
        <position position="15"/>
    </location>
    <ligand>
        <name>ATP</name>
        <dbReference type="ChEBI" id="CHEBI:30616"/>
    </ligand>
</feature>
<evidence type="ECO:0000313" key="13">
    <source>
        <dbReference type="EMBL" id="SEG16136.1"/>
    </source>
</evidence>
<dbReference type="InterPro" id="IPR000577">
    <property type="entry name" value="Carb_kinase_FGGY"/>
</dbReference>
<dbReference type="SUPFAM" id="SSF53067">
    <property type="entry name" value="Actin-like ATPase domain"/>
    <property type="match status" value="2"/>
</dbReference>
<keyword evidence="4 9" id="KW-0547">Nucleotide-binding</keyword>
<feature type="binding site" evidence="9">
    <location>
        <position position="311"/>
    </location>
    <ligand>
        <name>ATP</name>
        <dbReference type="ChEBI" id="CHEBI:30616"/>
    </ligand>
</feature>
<dbReference type="InterPro" id="IPR018485">
    <property type="entry name" value="FGGY_C"/>
</dbReference>
<feature type="binding site" evidence="9">
    <location>
        <position position="16"/>
    </location>
    <ligand>
        <name>ATP</name>
        <dbReference type="ChEBI" id="CHEBI:30616"/>
    </ligand>
</feature>
<dbReference type="GO" id="GO:0005829">
    <property type="term" value="C:cytosol"/>
    <property type="evidence" value="ECO:0007669"/>
    <property type="project" value="TreeGrafter"/>
</dbReference>
<comment type="pathway">
    <text evidence="1 9">Polyol metabolism; glycerol degradation via glycerol kinase pathway; sn-glycerol 3-phosphate from glycerol: step 1/1.</text>
</comment>